<dbReference type="SMART" id="SM00086">
    <property type="entry name" value="PAC"/>
    <property type="match status" value="3"/>
</dbReference>
<protein>
    <submittedName>
        <fullName evidence="5">Cyclic di-GMP phosphodiesterase Gmr</fullName>
    </submittedName>
</protein>
<evidence type="ECO:0000313" key="6">
    <source>
        <dbReference type="Proteomes" id="UP000006322"/>
    </source>
</evidence>
<dbReference type="InterPro" id="IPR052155">
    <property type="entry name" value="Biofilm_reg_signaling"/>
</dbReference>
<comment type="caution">
    <text evidence="5">The sequence shown here is derived from an EMBL/GenBank/DDBJ whole genome shotgun (WGS) entry which is preliminary data.</text>
</comment>
<dbReference type="CDD" id="cd01948">
    <property type="entry name" value="EAL"/>
    <property type="match status" value="1"/>
</dbReference>
<dbReference type="PROSITE" id="PS50883">
    <property type="entry name" value="EAL"/>
    <property type="match status" value="1"/>
</dbReference>
<proteinExistence type="predicted"/>
<evidence type="ECO:0000313" key="5">
    <source>
        <dbReference type="EMBL" id="GAC33593.1"/>
    </source>
</evidence>
<accession>K6ZXX1</accession>
<dbReference type="NCBIfam" id="TIGR00254">
    <property type="entry name" value="GGDEF"/>
    <property type="match status" value="1"/>
</dbReference>
<dbReference type="SUPFAM" id="SSF55073">
    <property type="entry name" value="Nucleotide cyclase"/>
    <property type="match status" value="1"/>
</dbReference>
<dbReference type="RefSeq" id="WP_007105370.1">
    <property type="nucleotide sequence ID" value="NZ_BAER01000065.1"/>
</dbReference>
<feature type="domain" description="PAS" evidence="1">
    <location>
        <begin position="11"/>
        <end position="81"/>
    </location>
</feature>
<feature type="domain" description="PAS" evidence="1">
    <location>
        <begin position="285"/>
        <end position="327"/>
    </location>
</feature>
<dbReference type="InterPro" id="IPR035965">
    <property type="entry name" value="PAS-like_dom_sf"/>
</dbReference>
<dbReference type="SMART" id="SM00052">
    <property type="entry name" value="EAL"/>
    <property type="match status" value="1"/>
</dbReference>
<sequence>MLKVTSKNLSDGPQLKALLDSIQQQVWITDPEGRFTYVNSRFTEFFGVDEKEALLSDWQSFIHPDDLPTSIEELTQILSNCKPNSMQLGLRHRDGSYVLHDWQAVPKFDANGSIIEWYGTSKNINARENEIQRQDLLLKESQKIAKVGGWELDVVTGNLLWTDETYRLHDTSPDEFNPTVDAGLGYFLPESKKAIESALNEAITNGKGYDLELETYTTKGRKISVRTTCKVTAKNGKSVKLTGIFQDISAEKEKERALFEANKAALEVNNALVFQKHALDEHAIVSIANVAGKITYVNDKFCAISGYNREELLNKNHKIIKSAEHPDAFFVDLWRTISGGQTWQGEIRNTAKNGTDYWVKTTIVPTLNDEGKPFQYVGIRTDITERKEAEEKLARIAYYDSLTDLPNRVLLEDHISVAMKQCQRHNISLAVACLDLDGFKVVNDTYGHDMGDELLIALSRRMEKALREGGGMRKGDMLSRIGGDEFIAVIVNVENIEDSKAVLERLLCAASAPITVRDTVIQVSASIGFTIYPQDDAKEEELVRHADQAMYIAKLAGKNRYHMFDIANNDAIKTQRQSIADVQEAMGKHEFVLHYQPKVNMRTSEVIGVEALIRWQHPERGIVPPLDFLPAIEGQAISVELGEWVIDTALKQISQWQGLGVNLPISVNVSAYHLQRLNFTSRLATLLARHPEVEPYTLELEILETSALSDIDEVSGIMNVCHELGVGFALDDFGTGYSSLTYLKRLPAHLIKIDQSFVRDMLKDADDLAIIEGVVGLAKAFQREVIAEGVETIEHGLALLKLGCELAQGYGIARPMPSGDIPEWISSWKADGSWQAYKG</sequence>
<keyword evidence="6" id="KW-1185">Reference proteome</keyword>
<dbReference type="STRING" id="1129793.GPLA_2699"/>
<evidence type="ECO:0000259" key="2">
    <source>
        <dbReference type="PROSITE" id="PS50113"/>
    </source>
</evidence>
<dbReference type="InterPro" id="IPR013655">
    <property type="entry name" value="PAS_fold_3"/>
</dbReference>
<reference evidence="6" key="1">
    <citation type="journal article" date="2014" name="Environ. Microbiol.">
        <title>Comparative genomics of the marine bacterial genus Glaciecola reveals the high degree of genomic diversity and genomic characteristic for cold adaptation.</title>
        <authorList>
            <person name="Qin Q.L."/>
            <person name="Xie B.B."/>
            <person name="Yu Y."/>
            <person name="Shu Y.L."/>
            <person name="Rong J.C."/>
            <person name="Zhang Y.J."/>
            <person name="Zhao D.L."/>
            <person name="Chen X.L."/>
            <person name="Zhang X.Y."/>
            <person name="Chen B."/>
            <person name="Zhou B.C."/>
            <person name="Zhang Y.Z."/>
        </authorList>
    </citation>
    <scope>NUCLEOTIDE SEQUENCE [LARGE SCALE GENOMIC DNA]</scope>
    <source>
        <strain evidence="6">LMG 21857</strain>
    </source>
</reference>
<dbReference type="InterPro" id="IPR029787">
    <property type="entry name" value="Nucleotide_cyclase"/>
</dbReference>
<dbReference type="InterPro" id="IPR000014">
    <property type="entry name" value="PAS"/>
</dbReference>
<dbReference type="InterPro" id="IPR000700">
    <property type="entry name" value="PAS-assoc_C"/>
</dbReference>
<dbReference type="CDD" id="cd01949">
    <property type="entry name" value="GGDEF"/>
    <property type="match status" value="1"/>
</dbReference>
<dbReference type="Gene3D" id="3.20.20.450">
    <property type="entry name" value="EAL domain"/>
    <property type="match status" value="1"/>
</dbReference>
<dbReference type="PROSITE" id="PS50113">
    <property type="entry name" value="PAC"/>
    <property type="match status" value="2"/>
</dbReference>
<dbReference type="OrthoDB" id="9176779at2"/>
<dbReference type="Pfam" id="PF13426">
    <property type="entry name" value="PAS_9"/>
    <property type="match status" value="1"/>
</dbReference>
<feature type="domain" description="PAC" evidence="2">
    <location>
        <begin position="343"/>
        <end position="395"/>
    </location>
</feature>
<evidence type="ECO:0000259" key="4">
    <source>
        <dbReference type="PROSITE" id="PS50887"/>
    </source>
</evidence>
<dbReference type="Gene3D" id="3.30.450.20">
    <property type="entry name" value="PAS domain"/>
    <property type="match status" value="3"/>
</dbReference>
<dbReference type="Proteomes" id="UP000006322">
    <property type="component" value="Unassembled WGS sequence"/>
</dbReference>
<dbReference type="CDD" id="cd00130">
    <property type="entry name" value="PAS"/>
    <property type="match status" value="2"/>
</dbReference>
<dbReference type="SMART" id="SM00091">
    <property type="entry name" value="PAS"/>
    <property type="match status" value="2"/>
</dbReference>
<dbReference type="InterPro" id="IPR043128">
    <property type="entry name" value="Rev_trsase/Diguanyl_cyclase"/>
</dbReference>
<dbReference type="AlphaFoldDB" id="K6ZXX1"/>
<dbReference type="EMBL" id="BAER01000065">
    <property type="protein sequence ID" value="GAC33593.1"/>
    <property type="molecule type" value="Genomic_DNA"/>
</dbReference>
<dbReference type="Pfam" id="PF00990">
    <property type="entry name" value="GGDEF"/>
    <property type="match status" value="1"/>
</dbReference>
<feature type="domain" description="EAL" evidence="3">
    <location>
        <begin position="575"/>
        <end position="829"/>
    </location>
</feature>
<dbReference type="Pfam" id="PF00563">
    <property type="entry name" value="EAL"/>
    <property type="match status" value="1"/>
</dbReference>
<evidence type="ECO:0000259" key="1">
    <source>
        <dbReference type="PROSITE" id="PS50112"/>
    </source>
</evidence>
<dbReference type="SUPFAM" id="SSF141868">
    <property type="entry name" value="EAL domain-like"/>
    <property type="match status" value="1"/>
</dbReference>
<dbReference type="InterPro" id="IPR035919">
    <property type="entry name" value="EAL_sf"/>
</dbReference>
<dbReference type="SUPFAM" id="SSF55785">
    <property type="entry name" value="PYP-like sensor domain (PAS domain)"/>
    <property type="match status" value="3"/>
</dbReference>
<feature type="domain" description="GGDEF" evidence="4">
    <location>
        <begin position="427"/>
        <end position="566"/>
    </location>
</feature>
<gene>
    <name evidence="5" type="primary">gmr</name>
    <name evidence="5" type="ORF">GPLA_2699</name>
</gene>
<dbReference type="PANTHER" id="PTHR44757:SF2">
    <property type="entry name" value="BIOFILM ARCHITECTURE MAINTENANCE PROTEIN MBAA"/>
    <property type="match status" value="1"/>
</dbReference>
<organism evidence="5 6">
    <name type="scientific">Paraglaciecola polaris LMG 21857</name>
    <dbReference type="NCBI Taxonomy" id="1129793"/>
    <lineage>
        <taxon>Bacteria</taxon>
        <taxon>Pseudomonadati</taxon>
        <taxon>Pseudomonadota</taxon>
        <taxon>Gammaproteobacteria</taxon>
        <taxon>Alteromonadales</taxon>
        <taxon>Alteromonadaceae</taxon>
        <taxon>Paraglaciecola</taxon>
    </lineage>
</organism>
<name>K6ZXX1_9ALTE</name>
<dbReference type="PROSITE" id="PS50887">
    <property type="entry name" value="GGDEF"/>
    <property type="match status" value="1"/>
</dbReference>
<dbReference type="SMART" id="SM00267">
    <property type="entry name" value="GGDEF"/>
    <property type="match status" value="1"/>
</dbReference>
<dbReference type="PANTHER" id="PTHR44757">
    <property type="entry name" value="DIGUANYLATE CYCLASE DGCP"/>
    <property type="match status" value="1"/>
</dbReference>
<dbReference type="Pfam" id="PF08447">
    <property type="entry name" value="PAS_3"/>
    <property type="match status" value="2"/>
</dbReference>
<feature type="domain" description="PAC" evidence="2">
    <location>
        <begin position="209"/>
        <end position="260"/>
    </location>
</feature>
<dbReference type="InterPro" id="IPR001633">
    <property type="entry name" value="EAL_dom"/>
</dbReference>
<dbReference type="InterPro" id="IPR001610">
    <property type="entry name" value="PAC"/>
</dbReference>
<dbReference type="Gene3D" id="3.30.70.270">
    <property type="match status" value="1"/>
</dbReference>
<dbReference type="InterPro" id="IPR000160">
    <property type="entry name" value="GGDEF_dom"/>
</dbReference>
<dbReference type="PROSITE" id="PS50112">
    <property type="entry name" value="PAS"/>
    <property type="match status" value="2"/>
</dbReference>
<dbReference type="NCBIfam" id="TIGR00229">
    <property type="entry name" value="sensory_box"/>
    <property type="match status" value="2"/>
</dbReference>
<evidence type="ECO:0000259" key="3">
    <source>
        <dbReference type="PROSITE" id="PS50883"/>
    </source>
</evidence>